<keyword evidence="5" id="KW-0547">Nucleotide-binding</keyword>
<keyword evidence="4" id="KW-0934">Plastid</keyword>
<dbReference type="PANTHER" id="PTHR33078:SF97">
    <property type="entry name" value="ATPASE AAA-TYPE CORE DOMAIN-CONTAINING PROTEIN"/>
    <property type="match status" value="1"/>
</dbReference>
<name>A0A251SZE4_HELAN</name>
<feature type="transmembrane region" description="Helical" evidence="7">
    <location>
        <begin position="177"/>
        <end position="200"/>
    </location>
</feature>
<dbReference type="InParanoid" id="A0A251SZE4"/>
<evidence type="ECO:0000256" key="5">
    <source>
        <dbReference type="ARBA" id="ARBA00022741"/>
    </source>
</evidence>
<keyword evidence="11" id="KW-1185">Reference proteome</keyword>
<reference evidence="9 11" key="1">
    <citation type="journal article" date="2017" name="Nature">
        <title>The sunflower genome provides insights into oil metabolism, flowering and Asterid evolution.</title>
        <authorList>
            <person name="Badouin H."/>
            <person name="Gouzy J."/>
            <person name="Grassa C.J."/>
            <person name="Murat F."/>
            <person name="Staton S.E."/>
            <person name="Cottret L."/>
            <person name="Lelandais-Briere C."/>
            <person name="Owens G.L."/>
            <person name="Carrere S."/>
            <person name="Mayjonade B."/>
            <person name="Legrand L."/>
            <person name="Gill N."/>
            <person name="Kane N.C."/>
            <person name="Bowers J.E."/>
            <person name="Hubner S."/>
            <person name="Bellec A."/>
            <person name="Berard A."/>
            <person name="Berges H."/>
            <person name="Blanchet N."/>
            <person name="Boniface M.C."/>
            <person name="Brunel D."/>
            <person name="Catrice O."/>
            <person name="Chaidir N."/>
            <person name="Claudel C."/>
            <person name="Donnadieu C."/>
            <person name="Faraut T."/>
            <person name="Fievet G."/>
            <person name="Helmstetter N."/>
            <person name="King M."/>
            <person name="Knapp S.J."/>
            <person name="Lai Z."/>
            <person name="Le Paslier M.C."/>
            <person name="Lippi Y."/>
            <person name="Lorenzon L."/>
            <person name="Mandel J.R."/>
            <person name="Marage G."/>
            <person name="Marchand G."/>
            <person name="Marquand E."/>
            <person name="Bret-Mestries E."/>
            <person name="Morien E."/>
            <person name="Nambeesan S."/>
            <person name="Nguyen T."/>
            <person name="Pegot-Espagnet P."/>
            <person name="Pouilly N."/>
            <person name="Raftis F."/>
            <person name="Sallet E."/>
            <person name="Schiex T."/>
            <person name="Thomas J."/>
            <person name="Vandecasteele C."/>
            <person name="Vares D."/>
            <person name="Vear F."/>
            <person name="Vautrin S."/>
            <person name="Crespi M."/>
            <person name="Mangin B."/>
            <person name="Burke J.M."/>
            <person name="Salse J."/>
            <person name="Munos S."/>
            <person name="Vincourt P."/>
            <person name="Rieseberg L.H."/>
            <person name="Langlade N.B."/>
        </authorList>
    </citation>
    <scope>NUCLEOTIDE SEQUENCE [LARGE SCALE GENOMIC DNA]</scope>
    <source>
        <strain evidence="11">cv. SF193</strain>
        <tissue evidence="9">Leaves</tissue>
    </source>
</reference>
<comment type="function">
    <text evidence="1">Probable ATPase of unknown function. Its presence in a non-photosynthetic plant (Epifagus virginiana) and experiments in tobacco indicate that it has an essential function which is probably not related to photosynthesis.</text>
</comment>
<reference evidence="10" key="2">
    <citation type="submission" date="2017-02" db="EMBL/GenBank/DDBJ databases">
        <title>Sunflower complete genome.</title>
        <authorList>
            <person name="Langlade N."/>
            <person name="Munos S."/>
        </authorList>
    </citation>
    <scope>NUCLEOTIDE SEQUENCE [LARGE SCALE GENOMIC DNA]</scope>
    <source>
        <tissue evidence="10">Leaves</tissue>
    </source>
</reference>
<comment type="similarity">
    <text evidence="3">Belongs to the Ycf2 family.</text>
</comment>
<keyword evidence="7" id="KW-1133">Transmembrane helix</keyword>
<keyword evidence="7" id="KW-0812">Transmembrane</keyword>
<sequence>MNLSDSEGKNLYQYLNFNSNMGLIHTPCSEKYLPSEKRKKRSLCLKKCVEKGQMYRTFQRDSAYSTLSKWNLFQTYMPWFLTSTGYRYLKFLFLDTFSDLLPILSSSQKFVSIFHDIMHGSDISWRILQKKFCLPQWNLISEISSKCFHNLLLSEEMIHRNNESPLISTHLTNVREFLYAILFLLLVAAYLVCTHLLFVFEASSELQAEFEKVKSLYKRWFIKKTQEKHFELLINRQRWLRTNRSLSNGYFRSNTLSESYQYLSNLFLSNGTLLDQMTKALLRKRWLFPDEMQIGFMEQEKDFPFLSRKDMWP</sequence>
<dbReference type="Proteomes" id="UP000215914">
    <property type="component" value="Chromosome 13"/>
</dbReference>
<dbReference type="AlphaFoldDB" id="A0A251SZE4"/>
<dbReference type="GO" id="GO:0009536">
    <property type="term" value="C:plastid"/>
    <property type="evidence" value="ECO:0007669"/>
    <property type="project" value="UniProtKB-SubCell"/>
</dbReference>
<gene>
    <name evidence="10" type="ORF">HannXRQ_Chr13g0418951</name>
    <name evidence="9" type="ORF">HanXRQr2_Chr13g0609751</name>
</gene>
<keyword evidence="6" id="KW-0067">ATP-binding</keyword>
<evidence type="ECO:0000259" key="8">
    <source>
        <dbReference type="Pfam" id="PF05695"/>
    </source>
</evidence>
<organism evidence="10 11">
    <name type="scientific">Helianthus annuus</name>
    <name type="common">Common sunflower</name>
    <dbReference type="NCBI Taxonomy" id="4232"/>
    <lineage>
        <taxon>Eukaryota</taxon>
        <taxon>Viridiplantae</taxon>
        <taxon>Streptophyta</taxon>
        <taxon>Embryophyta</taxon>
        <taxon>Tracheophyta</taxon>
        <taxon>Spermatophyta</taxon>
        <taxon>Magnoliopsida</taxon>
        <taxon>eudicotyledons</taxon>
        <taxon>Gunneridae</taxon>
        <taxon>Pentapetalae</taxon>
        <taxon>asterids</taxon>
        <taxon>campanulids</taxon>
        <taxon>Asterales</taxon>
        <taxon>Asteraceae</taxon>
        <taxon>Asteroideae</taxon>
        <taxon>Heliantheae alliance</taxon>
        <taxon>Heliantheae</taxon>
        <taxon>Helianthus</taxon>
    </lineage>
</organism>
<reference evidence="9" key="3">
    <citation type="submission" date="2020-06" db="EMBL/GenBank/DDBJ databases">
        <title>Helianthus annuus Genome sequencing and assembly Release 2.</title>
        <authorList>
            <person name="Gouzy J."/>
            <person name="Langlade N."/>
            <person name="Munos S."/>
        </authorList>
    </citation>
    <scope>NUCLEOTIDE SEQUENCE</scope>
    <source>
        <tissue evidence="9">Leaves</tissue>
    </source>
</reference>
<evidence type="ECO:0000256" key="2">
    <source>
        <dbReference type="ARBA" id="ARBA00004474"/>
    </source>
</evidence>
<evidence type="ECO:0000256" key="4">
    <source>
        <dbReference type="ARBA" id="ARBA00022640"/>
    </source>
</evidence>
<dbReference type="Pfam" id="PF05695">
    <property type="entry name" value="Ycf2"/>
    <property type="match status" value="1"/>
</dbReference>
<accession>A0A251SZE4</accession>
<dbReference type="GO" id="GO:0005524">
    <property type="term" value="F:ATP binding"/>
    <property type="evidence" value="ECO:0007669"/>
    <property type="project" value="UniProtKB-KW"/>
</dbReference>
<comment type="subcellular location">
    <subcellularLocation>
        <location evidence="2">Plastid</location>
    </subcellularLocation>
</comment>
<protein>
    <recommendedName>
        <fullName evidence="8">Ycf2 N-terminal domain-containing protein</fullName>
    </recommendedName>
</protein>
<evidence type="ECO:0000256" key="7">
    <source>
        <dbReference type="SAM" id="Phobius"/>
    </source>
</evidence>
<proteinExistence type="inferred from homology"/>
<dbReference type="EMBL" id="MNCJ02000328">
    <property type="protein sequence ID" value="KAF5775226.1"/>
    <property type="molecule type" value="Genomic_DNA"/>
</dbReference>
<dbReference type="PANTHER" id="PTHR33078">
    <property type="entry name" value="PROTEIN YCF2-RELATED"/>
    <property type="match status" value="1"/>
</dbReference>
<evidence type="ECO:0000313" key="10">
    <source>
        <dbReference type="EMBL" id="OTG02971.1"/>
    </source>
</evidence>
<evidence type="ECO:0000313" key="11">
    <source>
        <dbReference type="Proteomes" id="UP000215914"/>
    </source>
</evidence>
<dbReference type="InterPro" id="IPR056777">
    <property type="entry name" value="Ycf2_N"/>
</dbReference>
<dbReference type="EMBL" id="CM007902">
    <property type="protein sequence ID" value="OTG02971.1"/>
    <property type="molecule type" value="Genomic_DNA"/>
</dbReference>
<dbReference type="Gramene" id="mRNA:HanXRQr2_Chr13g0609751">
    <property type="protein sequence ID" value="CDS:HanXRQr2_Chr13g0609751.1"/>
    <property type="gene ID" value="HanXRQr2_Chr13g0609751"/>
</dbReference>
<evidence type="ECO:0000256" key="3">
    <source>
        <dbReference type="ARBA" id="ARBA00009361"/>
    </source>
</evidence>
<evidence type="ECO:0000313" key="9">
    <source>
        <dbReference type="EMBL" id="KAF5775226.1"/>
    </source>
</evidence>
<feature type="domain" description="Ycf2 N-terminal" evidence="8">
    <location>
        <begin position="1"/>
        <end position="217"/>
    </location>
</feature>
<evidence type="ECO:0000256" key="6">
    <source>
        <dbReference type="ARBA" id="ARBA00022840"/>
    </source>
</evidence>
<dbReference type="STRING" id="4232.A0A251SZE4"/>
<keyword evidence="7" id="KW-0472">Membrane</keyword>
<evidence type="ECO:0000256" key="1">
    <source>
        <dbReference type="ARBA" id="ARBA00002329"/>
    </source>
</evidence>